<dbReference type="AlphaFoldDB" id="A0A3P9JQC1"/>
<evidence type="ECO:0000313" key="2">
    <source>
        <dbReference type="Ensembl" id="ENSORLP00015034334.1"/>
    </source>
</evidence>
<protein>
    <submittedName>
        <fullName evidence="2">Uncharacterized protein</fullName>
    </submittedName>
</protein>
<reference evidence="2 3" key="2">
    <citation type="submission" date="2017-04" db="EMBL/GenBank/DDBJ databases">
        <title>CpG methylation of centromeres and impact of large insertions on vertebrate speciation.</title>
        <authorList>
            <person name="Ichikawa K."/>
            <person name="Yoshimura J."/>
            <person name="Morishita S."/>
        </authorList>
    </citation>
    <scope>NUCLEOTIDE SEQUENCE</scope>
    <source>
        <strain evidence="2 3">HSOK</strain>
    </source>
</reference>
<accession>A0A3P9JQC1</accession>
<dbReference type="Proteomes" id="UP000265200">
    <property type="component" value="Chromosome 21"/>
</dbReference>
<dbReference type="Ensembl" id="ENSORLT00015028044.1">
    <property type="protein sequence ID" value="ENSORLP00015034334.1"/>
    <property type="gene ID" value="ENSORLG00015020242.1"/>
</dbReference>
<feature type="region of interest" description="Disordered" evidence="1">
    <location>
        <begin position="16"/>
        <end position="51"/>
    </location>
</feature>
<evidence type="ECO:0000256" key="1">
    <source>
        <dbReference type="SAM" id="MobiDB-lite"/>
    </source>
</evidence>
<name>A0A3P9JQC1_ORYLA</name>
<evidence type="ECO:0000313" key="3">
    <source>
        <dbReference type="Proteomes" id="UP000265200"/>
    </source>
</evidence>
<reference evidence="2" key="4">
    <citation type="submission" date="2025-09" db="UniProtKB">
        <authorList>
            <consortium name="Ensembl"/>
        </authorList>
    </citation>
    <scope>IDENTIFICATION</scope>
    <source>
        <strain evidence="2">HSOK</strain>
    </source>
</reference>
<reference evidence="2" key="3">
    <citation type="submission" date="2025-08" db="UniProtKB">
        <authorList>
            <consortium name="Ensembl"/>
        </authorList>
    </citation>
    <scope>IDENTIFICATION</scope>
    <source>
        <strain evidence="2">HSOK</strain>
    </source>
</reference>
<organism evidence="2 3">
    <name type="scientific">Oryzias latipes</name>
    <name type="common">Japanese rice fish</name>
    <name type="synonym">Japanese killifish</name>
    <dbReference type="NCBI Taxonomy" id="8090"/>
    <lineage>
        <taxon>Eukaryota</taxon>
        <taxon>Metazoa</taxon>
        <taxon>Chordata</taxon>
        <taxon>Craniata</taxon>
        <taxon>Vertebrata</taxon>
        <taxon>Euteleostomi</taxon>
        <taxon>Actinopterygii</taxon>
        <taxon>Neopterygii</taxon>
        <taxon>Teleostei</taxon>
        <taxon>Neoteleostei</taxon>
        <taxon>Acanthomorphata</taxon>
        <taxon>Ovalentaria</taxon>
        <taxon>Atherinomorphae</taxon>
        <taxon>Beloniformes</taxon>
        <taxon>Adrianichthyidae</taxon>
        <taxon>Oryziinae</taxon>
        <taxon>Oryzias</taxon>
    </lineage>
</organism>
<sequence>RLTGFSKKLTSACSVRTDSSSASKPPSLLPPPSPAGFGSSSLVTSELRDSPRWPASPICRTRLVTLAMDRVLQNWMNSLCGKKTKNQQKILKKIFFYVVFPQSSQGLCSKSSLW</sequence>
<reference key="1">
    <citation type="journal article" date="2007" name="Nature">
        <title>The medaka draft genome and insights into vertebrate genome evolution.</title>
        <authorList>
            <person name="Kasahara M."/>
            <person name="Naruse K."/>
            <person name="Sasaki S."/>
            <person name="Nakatani Y."/>
            <person name="Qu W."/>
            <person name="Ahsan B."/>
            <person name="Yamada T."/>
            <person name="Nagayasu Y."/>
            <person name="Doi K."/>
            <person name="Kasai Y."/>
            <person name="Jindo T."/>
            <person name="Kobayashi D."/>
            <person name="Shimada A."/>
            <person name="Toyoda A."/>
            <person name="Kuroki Y."/>
            <person name="Fujiyama A."/>
            <person name="Sasaki T."/>
            <person name="Shimizu A."/>
            <person name="Asakawa S."/>
            <person name="Shimizu N."/>
            <person name="Hashimoto S."/>
            <person name="Yang J."/>
            <person name="Lee Y."/>
            <person name="Matsushima K."/>
            <person name="Sugano S."/>
            <person name="Sakaizumi M."/>
            <person name="Narita T."/>
            <person name="Ohishi K."/>
            <person name="Haga S."/>
            <person name="Ohta F."/>
            <person name="Nomoto H."/>
            <person name="Nogata K."/>
            <person name="Morishita T."/>
            <person name="Endo T."/>
            <person name="Shin-I T."/>
            <person name="Takeda H."/>
            <person name="Morishita S."/>
            <person name="Kohara Y."/>
        </authorList>
    </citation>
    <scope>NUCLEOTIDE SEQUENCE [LARGE SCALE GENOMIC DNA]</scope>
    <source>
        <strain>Hd-rR</strain>
    </source>
</reference>
<proteinExistence type="predicted"/>